<organism evidence="1 2">
    <name type="scientific">Fischerella muscicola CCMEE 5323</name>
    <dbReference type="NCBI Taxonomy" id="2019572"/>
    <lineage>
        <taxon>Bacteria</taxon>
        <taxon>Bacillati</taxon>
        <taxon>Cyanobacteriota</taxon>
        <taxon>Cyanophyceae</taxon>
        <taxon>Nostocales</taxon>
        <taxon>Hapalosiphonaceae</taxon>
        <taxon>Fischerella</taxon>
    </lineage>
</organism>
<accession>A0A2N6JUV8</accession>
<proteinExistence type="predicted"/>
<evidence type="ECO:0000313" key="2">
    <source>
        <dbReference type="Proteomes" id="UP000235036"/>
    </source>
</evidence>
<keyword evidence="2" id="KW-1185">Reference proteome</keyword>
<dbReference type="AlphaFoldDB" id="A0A2N6JUV8"/>
<dbReference type="InterPro" id="IPR021527">
    <property type="entry name" value="DUF2795"/>
</dbReference>
<protein>
    <submittedName>
        <fullName evidence="1">DUF2795 domain-containing protein</fullName>
    </submittedName>
</protein>
<sequence length="78" mass="8738">MKMTFRGGILEVKKMAKINPIQLQKHLKGMDYPASKEELIQHAQQNGADENAISVLQQLPEQEYQTPTDVSEAVSAIE</sequence>
<dbReference type="Proteomes" id="UP000235036">
    <property type="component" value="Unassembled WGS sequence"/>
</dbReference>
<comment type="caution">
    <text evidence="1">The sequence shown here is derived from an EMBL/GenBank/DDBJ whole genome shotgun (WGS) entry which is preliminary data.</text>
</comment>
<dbReference type="Pfam" id="PF11387">
    <property type="entry name" value="DUF2795"/>
    <property type="match status" value="1"/>
</dbReference>
<name>A0A2N6JUV8_FISMU</name>
<gene>
    <name evidence="1" type="ORF">CEN44_28000</name>
</gene>
<evidence type="ECO:0000313" key="1">
    <source>
        <dbReference type="EMBL" id="PLZ82238.1"/>
    </source>
</evidence>
<reference evidence="1 2" key="1">
    <citation type="submission" date="2017-08" db="EMBL/GenBank/DDBJ databases">
        <title>Genomes of Fischerella (Mastigocladus) sp. strains.</title>
        <authorList>
            <person name="Miller S.R."/>
        </authorList>
    </citation>
    <scope>NUCLEOTIDE SEQUENCE [LARGE SCALE GENOMIC DNA]</scope>
    <source>
        <strain evidence="1 2">CCMEE 5323</strain>
    </source>
</reference>
<dbReference type="EMBL" id="NRQW01000695">
    <property type="protein sequence ID" value="PLZ82238.1"/>
    <property type="molecule type" value="Genomic_DNA"/>
</dbReference>